<accession>A0ABV0NA89</accession>
<proteinExistence type="predicted"/>
<reference evidence="2 3" key="1">
    <citation type="submission" date="2021-06" db="EMBL/GenBank/DDBJ databases">
        <authorList>
            <person name="Palmer J.M."/>
        </authorList>
    </citation>
    <scope>NUCLEOTIDE SEQUENCE [LARGE SCALE GENOMIC DNA]</scope>
    <source>
        <strain evidence="2 3">GA_2019</strain>
        <tissue evidence="2">Muscle</tissue>
    </source>
</reference>
<feature type="compositionally biased region" description="Basic and acidic residues" evidence="1">
    <location>
        <begin position="57"/>
        <end position="75"/>
    </location>
</feature>
<evidence type="ECO:0000313" key="3">
    <source>
        <dbReference type="Proteomes" id="UP001476798"/>
    </source>
</evidence>
<comment type="caution">
    <text evidence="2">The sequence shown here is derived from an EMBL/GenBank/DDBJ whole genome shotgun (WGS) entry which is preliminary data.</text>
</comment>
<name>A0ABV0NA89_9TELE</name>
<gene>
    <name evidence="2" type="ORF">GOODEAATRI_012765</name>
</gene>
<dbReference type="Proteomes" id="UP001476798">
    <property type="component" value="Unassembled WGS sequence"/>
</dbReference>
<sequence length="75" mass="8448">MVLRASVPPHRPVAMHHTSRTFSIHRSVLCVMQSAQDDKATIRCETSPPTTPRSMRLNREVGHASSQEDIRDIRG</sequence>
<evidence type="ECO:0000256" key="1">
    <source>
        <dbReference type="SAM" id="MobiDB-lite"/>
    </source>
</evidence>
<keyword evidence="3" id="KW-1185">Reference proteome</keyword>
<organism evidence="2 3">
    <name type="scientific">Goodea atripinnis</name>
    <dbReference type="NCBI Taxonomy" id="208336"/>
    <lineage>
        <taxon>Eukaryota</taxon>
        <taxon>Metazoa</taxon>
        <taxon>Chordata</taxon>
        <taxon>Craniata</taxon>
        <taxon>Vertebrata</taxon>
        <taxon>Euteleostomi</taxon>
        <taxon>Actinopterygii</taxon>
        <taxon>Neopterygii</taxon>
        <taxon>Teleostei</taxon>
        <taxon>Neoteleostei</taxon>
        <taxon>Acanthomorphata</taxon>
        <taxon>Ovalentaria</taxon>
        <taxon>Atherinomorphae</taxon>
        <taxon>Cyprinodontiformes</taxon>
        <taxon>Goodeidae</taxon>
        <taxon>Goodea</taxon>
    </lineage>
</organism>
<evidence type="ECO:0000313" key="2">
    <source>
        <dbReference type="EMBL" id="MEQ2168289.1"/>
    </source>
</evidence>
<feature type="region of interest" description="Disordered" evidence="1">
    <location>
        <begin position="43"/>
        <end position="75"/>
    </location>
</feature>
<dbReference type="EMBL" id="JAHRIO010030816">
    <property type="protein sequence ID" value="MEQ2168289.1"/>
    <property type="molecule type" value="Genomic_DNA"/>
</dbReference>
<protein>
    <submittedName>
        <fullName evidence="2">Uncharacterized protein</fullName>
    </submittedName>
</protein>